<proteinExistence type="predicted"/>
<dbReference type="PANTHER" id="PTHR33594">
    <property type="entry name" value="SUPERFAMILY HYDROLASE, PUTATIVE (AFU_ORTHOLOGUE AFUA_1G03035)-RELATED"/>
    <property type="match status" value="1"/>
</dbReference>
<dbReference type="PANTHER" id="PTHR33594:SF1">
    <property type="entry name" value="HD_PDEASE DOMAIN-CONTAINING PROTEIN"/>
    <property type="match status" value="1"/>
</dbReference>
<sequence length="227" mass="25151">MNKYFFALLLLVTTAVFAQPRTATGIALDASWKVKLNDFALKNVAHQSWGYPHAERNFQNTRKLARLEGIEVDEDVLFAAALLHDLGGLTGFEKEGVDHAVRSAELAGPLLQSLGFPENKIDDVKEIILGHVYYGPKPHGAVVQLFRDADILDFMGTMGVARLLAANVELGKKPAIENSTLTMKQMMTKLPEELMSPSAQKEGKIRMTEMQNFLQMLEKYSFGGKAL</sequence>
<gene>
    <name evidence="3" type="ORF">SOO65_20290</name>
</gene>
<dbReference type="InterPro" id="IPR003607">
    <property type="entry name" value="HD/PDEase_dom"/>
</dbReference>
<keyword evidence="1" id="KW-0732">Signal</keyword>
<dbReference type="RefSeq" id="WP_321394979.1">
    <property type="nucleotide sequence ID" value="NZ_CP139487.1"/>
</dbReference>
<dbReference type="EMBL" id="CP139487">
    <property type="protein sequence ID" value="WPU65039.1"/>
    <property type="molecule type" value="Genomic_DNA"/>
</dbReference>
<dbReference type="Pfam" id="PF01966">
    <property type="entry name" value="HD"/>
    <property type="match status" value="1"/>
</dbReference>
<evidence type="ECO:0000313" key="3">
    <source>
        <dbReference type="EMBL" id="WPU65039.1"/>
    </source>
</evidence>
<name>A0AAX4HP04_9BACT</name>
<dbReference type="Gene3D" id="1.10.3210.10">
    <property type="entry name" value="Hypothetical protein af1432"/>
    <property type="match status" value="1"/>
</dbReference>
<dbReference type="SUPFAM" id="SSF109604">
    <property type="entry name" value="HD-domain/PDEase-like"/>
    <property type="match status" value="1"/>
</dbReference>
<evidence type="ECO:0000259" key="2">
    <source>
        <dbReference type="Pfam" id="PF01966"/>
    </source>
</evidence>
<organism evidence="3 4">
    <name type="scientific">Peredibacter starrii</name>
    <dbReference type="NCBI Taxonomy" id="28202"/>
    <lineage>
        <taxon>Bacteria</taxon>
        <taxon>Pseudomonadati</taxon>
        <taxon>Bdellovibrionota</taxon>
        <taxon>Bacteriovoracia</taxon>
        <taxon>Bacteriovoracales</taxon>
        <taxon>Bacteriovoracaceae</taxon>
        <taxon>Peredibacter</taxon>
    </lineage>
</organism>
<dbReference type="CDD" id="cd00077">
    <property type="entry name" value="HDc"/>
    <property type="match status" value="1"/>
</dbReference>
<evidence type="ECO:0000313" key="4">
    <source>
        <dbReference type="Proteomes" id="UP001324634"/>
    </source>
</evidence>
<feature type="signal peptide" evidence="1">
    <location>
        <begin position="1"/>
        <end position="18"/>
    </location>
</feature>
<dbReference type="KEGG" id="psti:SOO65_20290"/>
<feature type="domain" description="HD" evidence="2">
    <location>
        <begin position="53"/>
        <end position="155"/>
    </location>
</feature>
<dbReference type="Proteomes" id="UP001324634">
    <property type="component" value="Chromosome"/>
</dbReference>
<dbReference type="AlphaFoldDB" id="A0AAX4HP04"/>
<reference evidence="3 4" key="1">
    <citation type="submission" date="2023-11" db="EMBL/GenBank/DDBJ databases">
        <title>Peredibacter starrii A3.12.</title>
        <authorList>
            <person name="Mitchell R.J."/>
        </authorList>
    </citation>
    <scope>NUCLEOTIDE SEQUENCE [LARGE SCALE GENOMIC DNA]</scope>
    <source>
        <strain evidence="3 4">A3.12</strain>
    </source>
</reference>
<keyword evidence="4" id="KW-1185">Reference proteome</keyword>
<feature type="chain" id="PRO_5044016479" evidence="1">
    <location>
        <begin position="19"/>
        <end position="227"/>
    </location>
</feature>
<dbReference type="InterPro" id="IPR006674">
    <property type="entry name" value="HD_domain"/>
</dbReference>
<accession>A0AAX4HP04</accession>
<protein>
    <submittedName>
        <fullName evidence="3">HD domain-containing protein</fullName>
    </submittedName>
</protein>
<evidence type="ECO:0000256" key="1">
    <source>
        <dbReference type="SAM" id="SignalP"/>
    </source>
</evidence>